<dbReference type="Pfam" id="PF13529">
    <property type="entry name" value="Peptidase_C39_2"/>
    <property type="match status" value="1"/>
</dbReference>
<dbReference type="Pfam" id="PF13457">
    <property type="entry name" value="GW"/>
    <property type="match status" value="1"/>
</dbReference>
<evidence type="ECO:0000259" key="2">
    <source>
        <dbReference type="Pfam" id="PF13457"/>
    </source>
</evidence>
<keyword evidence="5" id="KW-1185">Reference proteome</keyword>
<dbReference type="PANTHER" id="PTHR37806:SF1">
    <property type="entry name" value="PEPTIDASE C39-LIKE DOMAIN-CONTAINING PROTEIN"/>
    <property type="match status" value="1"/>
</dbReference>
<evidence type="ECO:0000256" key="1">
    <source>
        <dbReference type="ARBA" id="ARBA00022729"/>
    </source>
</evidence>
<dbReference type="InterPro" id="IPR038200">
    <property type="entry name" value="GW_dom_sf"/>
</dbReference>
<protein>
    <recommendedName>
        <fullName evidence="6">Peptidase C39-like domain-containing protein</fullName>
    </recommendedName>
</protein>
<dbReference type="InterPro" id="IPR039564">
    <property type="entry name" value="Peptidase_C39-like"/>
</dbReference>
<dbReference type="Proteomes" id="UP000294321">
    <property type="component" value="Chromosome"/>
</dbReference>
<evidence type="ECO:0000313" key="4">
    <source>
        <dbReference type="EMBL" id="QBP18284.1"/>
    </source>
</evidence>
<dbReference type="PANTHER" id="PTHR37806">
    <property type="entry name" value="LMO0724 PROTEIN"/>
    <property type="match status" value="1"/>
</dbReference>
<accession>A0A4P6ZKR1</accession>
<dbReference type="Gene3D" id="2.30.30.170">
    <property type="match status" value="1"/>
</dbReference>
<dbReference type="KEGG" id="lji:ELX58_03850"/>
<feature type="domain" description="Peptidase C39-like" evidence="3">
    <location>
        <begin position="253"/>
        <end position="388"/>
    </location>
</feature>
<dbReference type="EMBL" id="CP034726">
    <property type="protein sequence ID" value="QBP18284.1"/>
    <property type="molecule type" value="Genomic_DNA"/>
</dbReference>
<evidence type="ECO:0008006" key="6">
    <source>
        <dbReference type="Google" id="ProtNLM"/>
    </source>
</evidence>
<sequence>MKHYFTHWIVPTLILMTVLSTLLLSTISDKQSTSAIASYNNFIAPKIRITRQYDPKDANRFHLNPDQYIKTRYVTYRRRVTYRTKPDQLTTKLHMAKNILNQVRDRKRASDRARITTNRLLPNKAMLNEVQTAQRQVKRLQNKIAHTPDVYRKRVVKARHKVVVSDITYQVKPIANHKIVYLHPNYPIWYHPYRPHVGLASTTNLLAKDNQAMNIIGKAQAKNHTFYEVKSGGYTYGWVPKQAVKVAHSYQIPFHYYSQMKPLKAPDACEAVSLWMALSSKGYDPRISMRDFINRIPRSKDPNKGYTANPYHYGDDASIYPKALAKYGRRYDPHVYAMKDVSLPHLVKEIEEGNPVVYEGSYRMENIDSEHVLVLVGYSNGDLEFADPFCRKSDEINNKPISWVSLKKFAHLFHQRGARAVVIK</sequence>
<reference evidence="5" key="1">
    <citation type="submission" date="2018-12" db="EMBL/GenBank/DDBJ databases">
        <title>A new species of lactobacillus.</title>
        <authorList>
            <person name="Jian Y."/>
            <person name="Xin L."/>
            <person name="Hong Z.J."/>
            <person name="Ming L.Z."/>
            <person name="Hong X.Z."/>
        </authorList>
    </citation>
    <scope>NUCLEOTIDE SEQUENCE [LARGE SCALE GENOMIC DNA]</scope>
    <source>
        <strain evidence="5">HSLZ-75</strain>
    </source>
</reference>
<dbReference type="SUPFAM" id="SSF82057">
    <property type="entry name" value="Prokaryotic SH3-related domain"/>
    <property type="match status" value="1"/>
</dbReference>
<dbReference type="RefSeq" id="WP_133441843.1">
    <property type="nucleotide sequence ID" value="NZ_CP034726.1"/>
</dbReference>
<feature type="domain" description="GW" evidence="2">
    <location>
        <begin position="184"/>
        <end position="245"/>
    </location>
</feature>
<evidence type="ECO:0000313" key="5">
    <source>
        <dbReference type="Proteomes" id="UP000294321"/>
    </source>
</evidence>
<dbReference type="Gene3D" id="3.90.70.10">
    <property type="entry name" value="Cysteine proteinases"/>
    <property type="match status" value="1"/>
</dbReference>
<proteinExistence type="predicted"/>
<dbReference type="InterPro" id="IPR025987">
    <property type="entry name" value="GW_dom"/>
</dbReference>
<dbReference type="AlphaFoldDB" id="A0A4P6ZKR1"/>
<organism evidence="4 5">
    <name type="scientific">Acetilactobacillus jinshanensis</name>
    <dbReference type="NCBI Taxonomy" id="1720083"/>
    <lineage>
        <taxon>Bacteria</taxon>
        <taxon>Bacillati</taxon>
        <taxon>Bacillota</taxon>
        <taxon>Bacilli</taxon>
        <taxon>Lactobacillales</taxon>
        <taxon>Lactobacillaceae</taxon>
        <taxon>Acetilactobacillus</taxon>
    </lineage>
</organism>
<keyword evidence="1" id="KW-0732">Signal</keyword>
<dbReference type="OrthoDB" id="1654093at2"/>
<gene>
    <name evidence="4" type="ORF">ELX58_03850</name>
</gene>
<evidence type="ECO:0000259" key="3">
    <source>
        <dbReference type="Pfam" id="PF13529"/>
    </source>
</evidence>
<name>A0A4P6ZKR1_9LACO</name>